<dbReference type="AlphaFoldDB" id="A0A9N8VR04"/>
<comment type="caution">
    <text evidence="4">The sequence shown here is derived from an EMBL/GenBank/DDBJ whole genome shotgun (WGS) entry which is preliminary data.</text>
</comment>
<evidence type="ECO:0000313" key="5">
    <source>
        <dbReference type="Proteomes" id="UP000789342"/>
    </source>
</evidence>
<dbReference type="PANTHER" id="PTHR13395:SF6">
    <property type="entry name" value="SISTER CHROMATID COHESION PROTEIN DCC1"/>
    <property type="match status" value="1"/>
</dbReference>
<dbReference type="GO" id="GO:0034088">
    <property type="term" value="P:maintenance of mitotic sister chromatid cohesion"/>
    <property type="evidence" value="ECO:0007669"/>
    <property type="project" value="TreeGrafter"/>
</dbReference>
<dbReference type="OrthoDB" id="276989at2759"/>
<dbReference type="PANTHER" id="PTHR13395">
    <property type="entry name" value="SISTER CHROMATID COHESION PROTEIN DCC1-RELATED"/>
    <property type="match status" value="1"/>
</dbReference>
<dbReference type="InterPro" id="IPR019128">
    <property type="entry name" value="Dcc1"/>
</dbReference>
<accession>A0A9N8VR04</accession>
<dbReference type="GO" id="GO:0006260">
    <property type="term" value="P:DNA replication"/>
    <property type="evidence" value="ECO:0007669"/>
    <property type="project" value="UniProtKB-KW"/>
</dbReference>
<evidence type="ECO:0000256" key="1">
    <source>
        <dbReference type="ARBA" id="ARBA00007017"/>
    </source>
</evidence>
<name>A0A9N8VR04_9GLOM</name>
<protein>
    <submittedName>
        <fullName evidence="4">8093_t:CDS:1</fullName>
    </submittedName>
</protein>
<evidence type="ECO:0000256" key="2">
    <source>
        <dbReference type="ARBA" id="ARBA00022705"/>
    </source>
</evidence>
<reference evidence="4" key="1">
    <citation type="submission" date="2021-06" db="EMBL/GenBank/DDBJ databases">
        <authorList>
            <person name="Kallberg Y."/>
            <person name="Tangrot J."/>
            <person name="Rosling A."/>
        </authorList>
    </citation>
    <scope>NUCLEOTIDE SEQUENCE</scope>
    <source>
        <strain evidence="4">CL551</strain>
    </source>
</reference>
<dbReference type="Proteomes" id="UP000789342">
    <property type="component" value="Unassembled WGS sequence"/>
</dbReference>
<dbReference type="GO" id="GO:0000775">
    <property type="term" value="C:chromosome, centromeric region"/>
    <property type="evidence" value="ECO:0007669"/>
    <property type="project" value="TreeGrafter"/>
</dbReference>
<dbReference type="GO" id="GO:0000785">
    <property type="term" value="C:chromatin"/>
    <property type="evidence" value="ECO:0007669"/>
    <property type="project" value="TreeGrafter"/>
</dbReference>
<feature type="region of interest" description="Disordered" evidence="3">
    <location>
        <begin position="88"/>
        <end position="112"/>
    </location>
</feature>
<keyword evidence="5" id="KW-1185">Reference proteome</keyword>
<gene>
    <name evidence="4" type="ORF">AMORRO_LOCUS1413</name>
</gene>
<evidence type="ECO:0000313" key="4">
    <source>
        <dbReference type="EMBL" id="CAG8461382.1"/>
    </source>
</evidence>
<organism evidence="4 5">
    <name type="scientific">Acaulospora morrowiae</name>
    <dbReference type="NCBI Taxonomy" id="94023"/>
    <lineage>
        <taxon>Eukaryota</taxon>
        <taxon>Fungi</taxon>
        <taxon>Fungi incertae sedis</taxon>
        <taxon>Mucoromycota</taxon>
        <taxon>Glomeromycotina</taxon>
        <taxon>Glomeromycetes</taxon>
        <taxon>Diversisporales</taxon>
        <taxon>Acaulosporaceae</taxon>
        <taxon>Acaulospora</taxon>
    </lineage>
</organism>
<keyword evidence="2" id="KW-0235">DNA replication</keyword>
<dbReference type="EMBL" id="CAJVPV010000525">
    <property type="protein sequence ID" value="CAG8461382.1"/>
    <property type="molecule type" value="Genomic_DNA"/>
</dbReference>
<dbReference type="GO" id="GO:0031390">
    <property type="term" value="C:Ctf18 RFC-like complex"/>
    <property type="evidence" value="ECO:0007669"/>
    <property type="project" value="InterPro"/>
</dbReference>
<evidence type="ECO:0000256" key="3">
    <source>
        <dbReference type="SAM" id="MobiDB-lite"/>
    </source>
</evidence>
<proteinExistence type="inferred from homology"/>
<dbReference type="Pfam" id="PF09724">
    <property type="entry name" value="Dcc1"/>
    <property type="match status" value="1"/>
</dbReference>
<comment type="similarity">
    <text evidence="1">Belongs to the DCC1 family.</text>
</comment>
<sequence length="423" mass="49684">MNEALIFYSPDYESDQYKLIELPPEVAKMYDDTRVQEATELPSLCIKAASYDKEPVLCTRNRTFVMRKQHYSDALLLLAPSIVDIDQPRHTNGDDMDIDENNNNDHQIKKRDGSPCSRKLEIIDTLGYLCELTLSVPKIEQLDELLSTTLYRGQEYERNYITDKMKFYTFEELEDIVQASTEELKHSLKKRNALEIEGHWRYIDSEYMSEVVKPCIMFADVYDMDIDHVSLMELCDIGKQYDFPDFIVKHVFTCLSESIDFVNESNSPIFKLSKEKIVQLFGTQLLRNNEKNNVNTTLTEFLEEWRKEIPIEHPVSFDLISDNVIIVKNSSSNGPQEEIVKYFPVSGLSSDPILRFDQLFLAKSVWREDHIRPFLVDFCLDFDNKFSLKRYNELIMKFTTILYVEGKIYRENGFIFYVSRWPH</sequence>